<protein>
    <submittedName>
        <fullName evidence="1">Uncharacterized protein</fullName>
    </submittedName>
</protein>
<evidence type="ECO:0000313" key="2">
    <source>
        <dbReference type="Proteomes" id="UP001234297"/>
    </source>
</evidence>
<name>A0ACC2L2N0_PERAE</name>
<evidence type="ECO:0000313" key="1">
    <source>
        <dbReference type="EMBL" id="KAJ8627299.1"/>
    </source>
</evidence>
<organism evidence="1 2">
    <name type="scientific">Persea americana</name>
    <name type="common">Avocado</name>
    <dbReference type="NCBI Taxonomy" id="3435"/>
    <lineage>
        <taxon>Eukaryota</taxon>
        <taxon>Viridiplantae</taxon>
        <taxon>Streptophyta</taxon>
        <taxon>Embryophyta</taxon>
        <taxon>Tracheophyta</taxon>
        <taxon>Spermatophyta</taxon>
        <taxon>Magnoliopsida</taxon>
        <taxon>Magnoliidae</taxon>
        <taxon>Laurales</taxon>
        <taxon>Lauraceae</taxon>
        <taxon>Persea</taxon>
    </lineage>
</organism>
<reference evidence="1 2" key="1">
    <citation type="journal article" date="2022" name="Hortic Res">
        <title>A haplotype resolved chromosomal level avocado genome allows analysis of novel avocado genes.</title>
        <authorList>
            <person name="Nath O."/>
            <person name="Fletcher S.J."/>
            <person name="Hayward A."/>
            <person name="Shaw L.M."/>
            <person name="Masouleh A.K."/>
            <person name="Furtado A."/>
            <person name="Henry R.J."/>
            <person name="Mitter N."/>
        </authorList>
    </citation>
    <scope>NUCLEOTIDE SEQUENCE [LARGE SCALE GENOMIC DNA]</scope>
    <source>
        <strain evidence="2">cv. Hass</strain>
    </source>
</reference>
<keyword evidence="2" id="KW-1185">Reference proteome</keyword>
<dbReference type="EMBL" id="CM056814">
    <property type="protein sequence ID" value="KAJ8627299.1"/>
    <property type="molecule type" value="Genomic_DNA"/>
</dbReference>
<sequence length="116" mass="12688">MYISDIQVPSLIGQFSDYLIVIRDVKYSAGNPVTLFSGEYHPPSASAHHKVTSSFLGGSHHQCIILVATINCTGAAFQLIYIIIFIIYVKKAKKGEDGCIIGGSFLVYLHSLHFLA</sequence>
<comment type="caution">
    <text evidence="1">The sequence shown here is derived from an EMBL/GenBank/DDBJ whole genome shotgun (WGS) entry which is preliminary data.</text>
</comment>
<proteinExistence type="predicted"/>
<gene>
    <name evidence="1" type="ORF">MRB53_020606</name>
</gene>
<accession>A0ACC2L2N0</accession>
<dbReference type="Proteomes" id="UP001234297">
    <property type="component" value="Chromosome 6"/>
</dbReference>